<dbReference type="HOGENOM" id="CLU_071770_0_0_2"/>
<dbReference type="Pfam" id="PF05107">
    <property type="entry name" value="Cas_Cas7"/>
    <property type="match status" value="1"/>
</dbReference>
<dbReference type="EMBL" id="KE356560">
    <property type="protein sequence ID" value="ERG91247.1"/>
    <property type="molecule type" value="Genomic_DNA"/>
</dbReference>
<evidence type="ECO:0000313" key="2">
    <source>
        <dbReference type="Proteomes" id="UP000030649"/>
    </source>
</evidence>
<sequence length="338" mass="37862">MSAYDTDISNRSEIVFLYDAEDCNPNGDPLSADNKPRVDEETGKAVVTDVRLKRFIRDQLYDDGHGVYILNPGKADIEPSSRDDLFLELLEIDSDELSEYDPSELFDTFIDKASDVRYFGAPLSFSEAVDDALGAKNIPQFTGPVQFTLGRSLNTVVTNRESKKLSVTVTSGGDAQQGTFATDHRLAYALVRFHGVVNENAASGTGLDQEDVERLDQILWRGLKNQTLTRSKMGHSPRLYFRVEYDGAHYEGNLDNLLRIDEEHSKPDQEMRSIDDVTVNINPLIERIESIADDIEKICIVASKYMTFSHQGDVGSPEEILYPALKDHAELKLIDLYG</sequence>
<dbReference type="NCBIfam" id="TIGR02590">
    <property type="entry name" value="cas_Csh2"/>
    <property type="match status" value="1"/>
</dbReference>
<dbReference type="STRING" id="1238424.J07HQW1_01281"/>
<reference evidence="1 2" key="1">
    <citation type="journal article" date="2013" name="PLoS ONE">
        <title>Assembly-driven community genomics of a hypersaline microbial ecosystem.</title>
        <authorList>
            <person name="Podell S."/>
            <person name="Ugalde J.A."/>
            <person name="Narasingarao P."/>
            <person name="Banfield J.F."/>
            <person name="Heidelberg K.B."/>
            <person name="Allen E.E."/>
        </authorList>
    </citation>
    <scope>NUCLEOTIDE SEQUENCE [LARGE SCALE GENOMIC DNA]</scope>
    <source>
        <strain evidence="2">J07HQW1</strain>
    </source>
</reference>
<dbReference type="AlphaFoldDB" id="U1PCE0"/>
<dbReference type="Proteomes" id="UP000030649">
    <property type="component" value="Unassembled WGS sequence"/>
</dbReference>
<name>U1PCE0_9EURY</name>
<protein>
    <submittedName>
        <fullName evidence="1">CRISPR-associated protein Cas7/Csh2, subtype I-B/HMARI</fullName>
    </submittedName>
</protein>
<proteinExistence type="predicted"/>
<dbReference type="NCBIfam" id="TIGR01595">
    <property type="entry name" value="cas_CT1132"/>
    <property type="match status" value="1"/>
</dbReference>
<evidence type="ECO:0000313" key="1">
    <source>
        <dbReference type="EMBL" id="ERG91247.1"/>
    </source>
</evidence>
<dbReference type="InterPro" id="IPR013419">
    <property type="entry name" value="CRISPR-assoc_prot_Cas7/Csh2"/>
</dbReference>
<accession>U1PCE0</accession>
<organism evidence="1 2">
    <name type="scientific">Haloquadratum walsbyi J07HQW1</name>
    <dbReference type="NCBI Taxonomy" id="1238424"/>
    <lineage>
        <taxon>Archaea</taxon>
        <taxon>Methanobacteriati</taxon>
        <taxon>Methanobacteriota</taxon>
        <taxon>Stenosarchaea group</taxon>
        <taxon>Halobacteria</taxon>
        <taxon>Halobacteriales</taxon>
        <taxon>Haloferacaceae</taxon>
        <taxon>Haloquadratum</taxon>
    </lineage>
</organism>
<dbReference type="InterPro" id="IPR006482">
    <property type="entry name" value="Cas7_Csh2/Csh2"/>
</dbReference>
<dbReference type="GO" id="GO:0043571">
    <property type="term" value="P:maintenance of CRISPR repeat elements"/>
    <property type="evidence" value="ECO:0007669"/>
    <property type="project" value="InterPro"/>
</dbReference>
<gene>
    <name evidence="1" type="ORF">J07HQW1_01281</name>
</gene>